<proteinExistence type="predicted"/>
<evidence type="ECO:0000256" key="1">
    <source>
        <dbReference type="SAM" id="MobiDB-lite"/>
    </source>
</evidence>
<dbReference type="InterPro" id="IPR025714">
    <property type="entry name" value="Methyltranfer_dom"/>
</dbReference>
<name>A0A2W5A2J7_9BACT</name>
<keyword evidence="3" id="KW-0489">Methyltransferase</keyword>
<dbReference type="Pfam" id="PF13679">
    <property type="entry name" value="Methyltransf_32"/>
    <property type="match status" value="1"/>
</dbReference>
<organism evidence="3 4">
    <name type="scientific">Micavibrio aeruginosavorus</name>
    <dbReference type="NCBI Taxonomy" id="349221"/>
    <lineage>
        <taxon>Bacteria</taxon>
        <taxon>Pseudomonadati</taxon>
        <taxon>Bdellovibrionota</taxon>
        <taxon>Bdellovibrionia</taxon>
        <taxon>Bdellovibrionales</taxon>
        <taxon>Pseudobdellovibrionaceae</taxon>
        <taxon>Micavibrio</taxon>
    </lineage>
</organism>
<dbReference type="SUPFAM" id="SSF53335">
    <property type="entry name" value="S-adenosyl-L-methionine-dependent methyltransferases"/>
    <property type="match status" value="1"/>
</dbReference>
<dbReference type="GO" id="GO:0005737">
    <property type="term" value="C:cytoplasm"/>
    <property type="evidence" value="ECO:0007669"/>
    <property type="project" value="TreeGrafter"/>
</dbReference>
<dbReference type="Gene3D" id="3.40.50.150">
    <property type="entry name" value="Vaccinia Virus protein VP39"/>
    <property type="match status" value="1"/>
</dbReference>
<dbReference type="Proteomes" id="UP000249557">
    <property type="component" value="Unassembled WGS sequence"/>
</dbReference>
<accession>A0A2W5A2J7</accession>
<sequence length="388" mass="43114">MENKPLALFTVALKESLSDRAFIRMTLSGYRGDQEGLEKILIRPVVIKGADMLSFTYRYKTRDIVKNHGQTEAADLIGNYLVTGFRNATLFTAGFDLAYPSLQKSKPTQKPAADTSHDRSKTRHVETAGKQYLRDLKITDASGAVLKNAQDKFRQIDKYIEIIGGLLKQASPDRIKTIADMGSGKGYLTFALYDYLQQNTKIAATVTGVEYRKDMVELCSKIAAHSGFDRLKFVQGTIEGYRDPCDILIALHACDTATDDAIAHGIRSGSELIIVAPCCHKQVRRAMEESKSWDTALDPLLRHGTLLERQAEMVTDAIRALILEYHGYKTKAFEFISDAHTAKNVMITAVKKDVSGARRKEIAAEIAALKNTFGIVQHYLETLTDITA</sequence>
<dbReference type="EMBL" id="QFNK01000008">
    <property type="protein sequence ID" value="PZO88770.1"/>
    <property type="molecule type" value="Genomic_DNA"/>
</dbReference>
<dbReference type="AlphaFoldDB" id="A0A2W5A2J7"/>
<dbReference type="PANTHER" id="PTHR13369">
    <property type="match status" value="1"/>
</dbReference>
<dbReference type="GO" id="GO:0008168">
    <property type="term" value="F:methyltransferase activity"/>
    <property type="evidence" value="ECO:0007669"/>
    <property type="project" value="UniProtKB-KW"/>
</dbReference>
<comment type="caution">
    <text evidence="3">The sequence shown here is derived from an EMBL/GenBank/DDBJ whole genome shotgun (WGS) entry which is preliminary data.</text>
</comment>
<dbReference type="GO" id="GO:0032259">
    <property type="term" value="P:methylation"/>
    <property type="evidence" value="ECO:0007669"/>
    <property type="project" value="UniProtKB-KW"/>
</dbReference>
<feature type="domain" description="Methyltransferase" evidence="2">
    <location>
        <begin position="151"/>
        <end position="285"/>
    </location>
</feature>
<reference evidence="3 4" key="1">
    <citation type="submission" date="2017-08" db="EMBL/GenBank/DDBJ databases">
        <title>Infants hospitalized years apart are colonized by the same room-sourced microbial strains.</title>
        <authorList>
            <person name="Brooks B."/>
            <person name="Olm M.R."/>
            <person name="Firek B.A."/>
            <person name="Baker R."/>
            <person name="Thomas B.C."/>
            <person name="Morowitz M.J."/>
            <person name="Banfield J.F."/>
        </authorList>
    </citation>
    <scope>NUCLEOTIDE SEQUENCE [LARGE SCALE GENOMIC DNA]</scope>
    <source>
        <strain evidence="3">S2_018_000_R2_104</strain>
    </source>
</reference>
<feature type="compositionally biased region" description="Basic and acidic residues" evidence="1">
    <location>
        <begin position="115"/>
        <end position="124"/>
    </location>
</feature>
<dbReference type="InterPro" id="IPR029063">
    <property type="entry name" value="SAM-dependent_MTases_sf"/>
</dbReference>
<evidence type="ECO:0000313" key="4">
    <source>
        <dbReference type="Proteomes" id="UP000249557"/>
    </source>
</evidence>
<evidence type="ECO:0000313" key="3">
    <source>
        <dbReference type="EMBL" id="PZO88770.1"/>
    </source>
</evidence>
<evidence type="ECO:0000259" key="2">
    <source>
        <dbReference type="Pfam" id="PF13679"/>
    </source>
</evidence>
<gene>
    <name evidence="3" type="ORF">DI626_00990</name>
</gene>
<dbReference type="PANTHER" id="PTHR13369:SF3">
    <property type="entry name" value="METHYLTRANSFERASE DOMAIN-CONTAINING PROTEIN"/>
    <property type="match status" value="1"/>
</dbReference>
<protein>
    <submittedName>
        <fullName evidence="3">SAM-dependent methyltransferase</fullName>
    </submittedName>
</protein>
<dbReference type="CDD" id="cd02440">
    <property type="entry name" value="AdoMet_MTases"/>
    <property type="match status" value="1"/>
</dbReference>
<feature type="region of interest" description="Disordered" evidence="1">
    <location>
        <begin position="102"/>
        <end position="124"/>
    </location>
</feature>
<keyword evidence="3" id="KW-0808">Transferase</keyword>